<dbReference type="EMBL" id="LZYO01000157">
    <property type="protein sequence ID" value="ODH27675.1"/>
    <property type="molecule type" value="Genomic_DNA"/>
</dbReference>
<accession>A0A1D2JE05</accession>
<evidence type="ECO:0000313" key="1">
    <source>
        <dbReference type="EMBL" id="ODH27675.1"/>
    </source>
</evidence>
<name>A0A1D2JE05_PARBR</name>
<dbReference type="AlphaFoldDB" id="A0A1D2JE05"/>
<gene>
    <name evidence="1" type="ORF">ACO22_04136</name>
</gene>
<protein>
    <submittedName>
        <fullName evidence="1">Uncharacterized protein</fullName>
    </submittedName>
</protein>
<comment type="caution">
    <text evidence="1">The sequence shown here is derived from an EMBL/GenBank/DDBJ whole genome shotgun (WGS) entry which is preliminary data.</text>
</comment>
<sequence length="107" mass="11995">MPYQHPEDTVLSVLLRKITYWRIQLPFPAQGYLGTPPCWRGPSLKRPMKVVIGSGGPKGRRSNFRLSGPQTTFQEGSLAPAEEGLYRPLGSAWSGTHVGIRLMQFER</sequence>
<proteinExistence type="predicted"/>
<dbReference type="Proteomes" id="UP000242814">
    <property type="component" value="Unassembled WGS sequence"/>
</dbReference>
<organism evidence="1 2">
    <name type="scientific">Paracoccidioides brasiliensis</name>
    <dbReference type="NCBI Taxonomy" id="121759"/>
    <lineage>
        <taxon>Eukaryota</taxon>
        <taxon>Fungi</taxon>
        <taxon>Dikarya</taxon>
        <taxon>Ascomycota</taxon>
        <taxon>Pezizomycotina</taxon>
        <taxon>Eurotiomycetes</taxon>
        <taxon>Eurotiomycetidae</taxon>
        <taxon>Onygenales</taxon>
        <taxon>Ajellomycetaceae</taxon>
        <taxon>Paracoccidioides</taxon>
    </lineage>
</organism>
<evidence type="ECO:0000313" key="2">
    <source>
        <dbReference type="Proteomes" id="UP000242814"/>
    </source>
</evidence>
<reference evidence="1 2" key="1">
    <citation type="submission" date="2016-06" db="EMBL/GenBank/DDBJ databases">
        <authorList>
            <person name="Kjaerup R.B."/>
            <person name="Dalgaard T.S."/>
            <person name="Juul-Madsen H.R."/>
        </authorList>
    </citation>
    <scope>NUCLEOTIDE SEQUENCE [LARGE SCALE GENOMIC DNA]</scope>
    <source>
        <strain evidence="1 2">Pb300</strain>
    </source>
</reference>